<dbReference type="GO" id="GO:0005789">
    <property type="term" value="C:endoplasmic reticulum membrane"/>
    <property type="evidence" value="ECO:0007669"/>
    <property type="project" value="UniProtKB-SubCell"/>
</dbReference>
<dbReference type="GeneID" id="20314008"/>
<name>W8P8W5_ENCIT</name>
<accession>W8P8W5</accession>
<evidence type="ECO:0000256" key="6">
    <source>
        <dbReference type="SAM" id="Phobius"/>
    </source>
</evidence>
<evidence type="ECO:0000256" key="4">
    <source>
        <dbReference type="ARBA" id="ARBA00022989"/>
    </source>
</evidence>
<keyword evidence="3" id="KW-0256">Endoplasmic reticulum</keyword>
<dbReference type="VEuPathDB" id="MicrosporidiaDB:Eint_020655"/>
<dbReference type="AlphaFoldDB" id="W8P8W5"/>
<organism evidence="7 8">
    <name type="scientific">Encephalitozoon intestinalis (strain ATCC 50506)</name>
    <name type="common">Microsporidian parasite</name>
    <name type="synonym">Septata intestinalis</name>
    <dbReference type="NCBI Taxonomy" id="876142"/>
    <lineage>
        <taxon>Eukaryota</taxon>
        <taxon>Fungi</taxon>
        <taxon>Fungi incertae sedis</taxon>
        <taxon>Microsporidia</taxon>
        <taxon>Unikaryonidae</taxon>
        <taxon>Encephalitozoon</taxon>
    </lineage>
</organism>
<dbReference type="RefSeq" id="XP_009161823.1">
    <property type="nucleotide sequence ID" value="XM_009163559.1"/>
</dbReference>
<reference evidence="7 8" key="1">
    <citation type="journal article" date="2010" name="Nat. Commun.">
        <title>The complete sequence of the smallest known nuclear genome from the microsporidian Encephalitozoon intestinalis.</title>
        <authorList>
            <person name="Corradi N."/>
            <person name="Pombert J.-F."/>
            <person name="Farinelli L."/>
            <person name="Didier E.S."/>
            <person name="Keeling P.J."/>
        </authorList>
    </citation>
    <scope>NUCLEOTIDE SEQUENCE [LARGE SCALE GENOMIC DNA]</scope>
    <source>
        <strain evidence="7 8">ATCC 50506</strain>
    </source>
</reference>
<comment type="subcellular location">
    <subcellularLocation>
        <location evidence="1">Endoplasmic reticulum membrane</location>
        <topology evidence="1">Multi-pass membrane protein</topology>
    </subcellularLocation>
</comment>
<keyword evidence="8" id="KW-1185">Reference proteome</keyword>
<keyword evidence="5 6" id="KW-0472">Membrane</keyword>
<evidence type="ECO:0000256" key="3">
    <source>
        <dbReference type="ARBA" id="ARBA00022824"/>
    </source>
</evidence>
<evidence type="ECO:0000256" key="1">
    <source>
        <dbReference type="ARBA" id="ARBA00004477"/>
    </source>
</evidence>
<gene>
    <name evidence="7" type="ORF">Eint_020655</name>
</gene>
<keyword evidence="4 6" id="KW-1133">Transmembrane helix</keyword>
<evidence type="ECO:0000256" key="2">
    <source>
        <dbReference type="ARBA" id="ARBA00022692"/>
    </source>
</evidence>
<sequence length="83" mass="9988">MGENKQRKDTGSRFHIHRRALGWMQKIYYRYSVETGICVLEWWESVLVNIYFLLLLSSLIKQIVRIGIYLADTLMKWHFLGRP</sequence>
<evidence type="ECO:0000313" key="7">
    <source>
        <dbReference type="EMBL" id="AHL30078.1"/>
    </source>
</evidence>
<evidence type="ECO:0000256" key="5">
    <source>
        <dbReference type="ARBA" id="ARBA00023136"/>
    </source>
</evidence>
<reference evidence="7 8" key="2">
    <citation type="journal article" date="2012" name="Proc. Natl. Acad. Sci. U.S.A.">
        <title>Gain and loss of multiple functionally related, horizontally transferred genes in the reduced genomes of two microsporidian parasites.</title>
        <authorList>
            <person name="Pombert J.-F."/>
            <person name="Selman M."/>
            <person name="Burki F."/>
            <person name="Bardell F.T."/>
            <person name="Farinelli L."/>
            <person name="Solter L.F."/>
            <person name="Whitman D.W."/>
            <person name="Weiss L.M."/>
            <person name="Corradi N."/>
            <person name="Keeling P.J."/>
        </authorList>
    </citation>
    <scope>NUCLEOTIDE SEQUENCE [LARGE SCALE GENOMIC DNA]</scope>
    <source>
        <strain evidence="7 8">ATCC 50506</strain>
    </source>
</reference>
<dbReference type="Proteomes" id="UP000002313">
    <property type="component" value="Chromosome II"/>
</dbReference>
<evidence type="ECO:0000313" key="8">
    <source>
        <dbReference type="Proteomes" id="UP000002313"/>
    </source>
</evidence>
<dbReference type="HOGENOM" id="CLU_2542573_0_0_1"/>
<dbReference type="KEGG" id="ein:Eint_020655"/>
<dbReference type="EMBL" id="CP001943">
    <property type="protein sequence ID" value="AHL30078.1"/>
    <property type="molecule type" value="Genomic_DNA"/>
</dbReference>
<dbReference type="Pfam" id="PF11779">
    <property type="entry name" value="SPT_ssu-like"/>
    <property type="match status" value="1"/>
</dbReference>
<proteinExistence type="predicted"/>
<protein>
    <submittedName>
        <fullName evidence="7">DUF3317 domain-containing protein</fullName>
    </submittedName>
</protein>
<feature type="transmembrane region" description="Helical" evidence="6">
    <location>
        <begin position="50"/>
        <end position="71"/>
    </location>
</feature>
<dbReference type="InterPro" id="IPR024512">
    <property type="entry name" value="Ser_palmitoyltrfase_ssu-like"/>
</dbReference>
<dbReference type="OrthoDB" id="2187396at2759"/>
<keyword evidence="2 6" id="KW-0812">Transmembrane</keyword>